<dbReference type="EMBL" id="UGOB01000001">
    <property type="protein sequence ID" value="STX45201.1"/>
    <property type="molecule type" value="Genomic_DNA"/>
</dbReference>
<accession>A0A378JDZ5</accession>
<reference evidence="1 3" key="1">
    <citation type="submission" date="2015-11" db="EMBL/GenBank/DDBJ databases">
        <title>Genomic analysis of 38 Legionella species identifies large and diverse effector repertoires.</title>
        <authorList>
            <person name="Burstein D."/>
            <person name="Amaro F."/>
            <person name="Zusman T."/>
            <person name="Lifshitz Z."/>
            <person name="Cohen O."/>
            <person name="Gilbert J.A."/>
            <person name="Pupko T."/>
            <person name="Shuman H.A."/>
            <person name="Segal G."/>
        </authorList>
    </citation>
    <scope>NUCLEOTIDE SEQUENCE [LARGE SCALE GENOMIC DNA]</scope>
    <source>
        <strain evidence="1 3">Lyon 8420412</strain>
    </source>
</reference>
<dbReference type="Proteomes" id="UP000054691">
    <property type="component" value="Unassembled WGS sequence"/>
</dbReference>
<evidence type="ECO:0000313" key="1">
    <source>
        <dbReference type="EMBL" id="KTD06383.1"/>
    </source>
</evidence>
<sequence>MSGILSFFGVPVKKQRSDESFSLQKQSKFLPDIFRIALKNMKSEENLAKYLNKQAKIHPEEYREAIQTYFKEKLDQRTGLMRHVSFFDSENTSKLNFLNVMQGFKDLGFGTLSAYLNTFLVIGGGIIGTQKLEPPIEKVHDLTHPISHTALFNQNPAKFNNNAHDKFVKNMIKRILNGRDKLEEEDIVTLVDEIGKRHPTTGLGKLFVALLRPLQIVAFTNVMNLCGGSLSEQDLEDFFGGTLFYAIAEPTSVAHRVMTMR</sequence>
<evidence type="ECO:0008006" key="5">
    <source>
        <dbReference type="Google" id="ProtNLM"/>
    </source>
</evidence>
<keyword evidence="3" id="KW-1185">Reference proteome</keyword>
<dbReference type="AlphaFoldDB" id="A0A378JDZ5"/>
<evidence type="ECO:0000313" key="4">
    <source>
        <dbReference type="Proteomes" id="UP000254476"/>
    </source>
</evidence>
<gene>
    <name evidence="1" type="ORF">Lgra_3160</name>
    <name evidence="2" type="ORF">NCTC12388_01930</name>
</gene>
<dbReference type="Proteomes" id="UP000254476">
    <property type="component" value="Unassembled WGS sequence"/>
</dbReference>
<proteinExistence type="predicted"/>
<dbReference type="OrthoDB" id="5648729at2"/>
<evidence type="ECO:0000313" key="3">
    <source>
        <dbReference type="Proteomes" id="UP000054691"/>
    </source>
</evidence>
<dbReference type="InterPro" id="IPR007736">
    <property type="entry name" value="Caleosin-related"/>
</dbReference>
<dbReference type="EMBL" id="LNYE01000029">
    <property type="protein sequence ID" value="KTD06383.1"/>
    <property type="molecule type" value="Genomic_DNA"/>
</dbReference>
<name>A0A378JDZ5_9GAMM</name>
<evidence type="ECO:0000313" key="2">
    <source>
        <dbReference type="EMBL" id="STX45201.1"/>
    </source>
</evidence>
<dbReference type="Pfam" id="PF05042">
    <property type="entry name" value="Caleosin"/>
    <property type="match status" value="1"/>
</dbReference>
<protein>
    <recommendedName>
        <fullName evidence="5">Caleosin related protein</fullName>
    </recommendedName>
</protein>
<reference evidence="2 4" key="2">
    <citation type="submission" date="2018-06" db="EMBL/GenBank/DDBJ databases">
        <authorList>
            <consortium name="Pathogen Informatics"/>
            <person name="Doyle S."/>
        </authorList>
    </citation>
    <scope>NUCLEOTIDE SEQUENCE [LARGE SCALE GENOMIC DNA]</scope>
    <source>
        <strain evidence="2 4">NCTC12388</strain>
    </source>
</reference>
<organism evidence="2 4">
    <name type="scientific">Legionella gratiana</name>
    <dbReference type="NCBI Taxonomy" id="45066"/>
    <lineage>
        <taxon>Bacteria</taxon>
        <taxon>Pseudomonadati</taxon>
        <taxon>Pseudomonadota</taxon>
        <taxon>Gammaproteobacteria</taxon>
        <taxon>Legionellales</taxon>
        <taxon>Legionellaceae</taxon>
        <taxon>Legionella</taxon>
    </lineage>
</organism>